<evidence type="ECO:0000256" key="5">
    <source>
        <dbReference type="SAM" id="Phobius"/>
    </source>
</evidence>
<accession>A0A2T0T810</accession>
<name>A0A2T0T810_9PSEU</name>
<feature type="transmembrane region" description="Helical" evidence="5">
    <location>
        <begin position="118"/>
        <end position="136"/>
    </location>
</feature>
<keyword evidence="4 5" id="KW-0472">Membrane</keyword>
<evidence type="ECO:0000256" key="1">
    <source>
        <dbReference type="ARBA" id="ARBA00004141"/>
    </source>
</evidence>
<feature type="transmembrane region" description="Helical" evidence="5">
    <location>
        <begin position="61"/>
        <end position="82"/>
    </location>
</feature>
<comment type="caution">
    <text evidence="7">The sequence shown here is derived from an EMBL/GenBank/DDBJ whole genome shotgun (WGS) entry which is preliminary data.</text>
</comment>
<dbReference type="EMBL" id="PVTF01000005">
    <property type="protein sequence ID" value="PRY41793.1"/>
    <property type="molecule type" value="Genomic_DNA"/>
</dbReference>
<keyword evidence="2 5" id="KW-0812">Transmembrane</keyword>
<feature type="domain" description="ABC-2 type transporter transmembrane" evidence="6">
    <location>
        <begin position="28"/>
        <end position="218"/>
    </location>
</feature>
<dbReference type="PANTHER" id="PTHR43229:SF6">
    <property type="entry name" value="ABC-TYPE MULTIDRUG TRANSPORT SYSTEM, PERMEASE COMPONENT"/>
    <property type="match status" value="1"/>
</dbReference>
<organism evidence="7 8">
    <name type="scientific">Umezawaea tangerina</name>
    <dbReference type="NCBI Taxonomy" id="84725"/>
    <lineage>
        <taxon>Bacteria</taxon>
        <taxon>Bacillati</taxon>
        <taxon>Actinomycetota</taxon>
        <taxon>Actinomycetes</taxon>
        <taxon>Pseudonocardiales</taxon>
        <taxon>Pseudonocardiaceae</taxon>
        <taxon>Umezawaea</taxon>
    </lineage>
</organism>
<evidence type="ECO:0000256" key="3">
    <source>
        <dbReference type="ARBA" id="ARBA00022989"/>
    </source>
</evidence>
<protein>
    <submittedName>
        <fullName evidence="7">ABC-2 type transport system permease protein</fullName>
    </submittedName>
</protein>
<dbReference type="InterPro" id="IPR013525">
    <property type="entry name" value="ABC2_TM"/>
</dbReference>
<feature type="transmembrane region" description="Helical" evidence="5">
    <location>
        <begin position="178"/>
        <end position="199"/>
    </location>
</feature>
<keyword evidence="8" id="KW-1185">Reference proteome</keyword>
<feature type="transmembrane region" description="Helical" evidence="5">
    <location>
        <begin position="232"/>
        <end position="253"/>
    </location>
</feature>
<reference evidence="7 8" key="1">
    <citation type="submission" date="2018-03" db="EMBL/GenBank/DDBJ databases">
        <title>Genomic Encyclopedia of Archaeal and Bacterial Type Strains, Phase II (KMG-II): from individual species to whole genera.</title>
        <authorList>
            <person name="Goeker M."/>
        </authorList>
    </citation>
    <scope>NUCLEOTIDE SEQUENCE [LARGE SCALE GENOMIC DNA]</scope>
    <source>
        <strain evidence="7 8">DSM 44720</strain>
    </source>
</reference>
<dbReference type="InterPro" id="IPR051784">
    <property type="entry name" value="Nod_factor_ABC_transporter"/>
</dbReference>
<proteinExistence type="predicted"/>
<comment type="subcellular location">
    <subcellularLocation>
        <location evidence="1">Membrane</location>
        <topology evidence="1">Multi-pass membrane protein</topology>
    </subcellularLocation>
</comment>
<dbReference type="GO" id="GO:0140359">
    <property type="term" value="F:ABC-type transporter activity"/>
    <property type="evidence" value="ECO:0007669"/>
    <property type="project" value="InterPro"/>
</dbReference>
<dbReference type="PANTHER" id="PTHR43229">
    <property type="entry name" value="NODULATION PROTEIN J"/>
    <property type="match status" value="1"/>
</dbReference>
<evidence type="ECO:0000259" key="6">
    <source>
        <dbReference type="Pfam" id="PF01061"/>
    </source>
</evidence>
<dbReference type="Pfam" id="PF01061">
    <property type="entry name" value="ABC2_membrane"/>
    <property type="match status" value="1"/>
</dbReference>
<gene>
    <name evidence="7" type="ORF">CLV43_105552</name>
</gene>
<dbReference type="GO" id="GO:0016020">
    <property type="term" value="C:membrane"/>
    <property type="evidence" value="ECO:0007669"/>
    <property type="project" value="UniProtKB-SubCell"/>
</dbReference>
<dbReference type="Proteomes" id="UP000239494">
    <property type="component" value="Unassembled WGS sequence"/>
</dbReference>
<feature type="transmembrane region" description="Helical" evidence="5">
    <location>
        <begin position="142"/>
        <end position="166"/>
    </location>
</feature>
<keyword evidence="3 5" id="KW-1133">Transmembrane helix</keyword>
<feature type="transmembrane region" description="Helical" evidence="5">
    <location>
        <begin position="88"/>
        <end position="106"/>
    </location>
</feature>
<dbReference type="OrthoDB" id="4239003at2"/>
<evidence type="ECO:0000256" key="2">
    <source>
        <dbReference type="ARBA" id="ARBA00022692"/>
    </source>
</evidence>
<dbReference type="RefSeq" id="WP_106188768.1">
    <property type="nucleotide sequence ID" value="NZ_PVTF01000005.1"/>
</dbReference>
<dbReference type="AlphaFoldDB" id="A0A2T0T810"/>
<evidence type="ECO:0000313" key="7">
    <source>
        <dbReference type="EMBL" id="PRY41793.1"/>
    </source>
</evidence>
<evidence type="ECO:0000256" key="4">
    <source>
        <dbReference type="ARBA" id="ARBA00023136"/>
    </source>
</evidence>
<evidence type="ECO:0000313" key="8">
    <source>
        <dbReference type="Proteomes" id="UP000239494"/>
    </source>
</evidence>
<sequence>MRYLVRTSTVLRYSAANAWADFRASYTWWSWTFGWLGRMLAQVTFFAFVGIMLGDQAQLRYLVVGNAVMTCVVETMSVVASSSSEGRIGTLPLLSAAPVRLAWVFLGRSVQWPVSGSLTALVSLLALAPAFGVHWSPTQVPALVLLVPLTALSTYAVGLFLSAFVLTASGARNLLSNSAYLVMMAICGVQVPVDFWPSWVRSIASTLPLTHGLAAIRSVGDRAPVADVLGQAGLALACGVGWLVMAVLAFSLLEQHSRRRDAFDFGG</sequence>
<feature type="transmembrane region" description="Helical" evidence="5">
    <location>
        <begin position="35"/>
        <end position="54"/>
    </location>
</feature>